<dbReference type="OrthoDB" id="68336at2759"/>
<dbReference type="PANTHER" id="PTHR16631:SF17">
    <property type="entry name" value="GLUCAN ENDO-1,3-BETA-GLUCOSIDASE BTGC"/>
    <property type="match status" value="1"/>
</dbReference>
<keyword evidence="21" id="KW-0812">Transmembrane</keyword>
<feature type="transmembrane region" description="Helical" evidence="21">
    <location>
        <begin position="29"/>
        <end position="52"/>
    </location>
</feature>
<dbReference type="GO" id="GO:0009277">
    <property type="term" value="C:fungal-type cell wall"/>
    <property type="evidence" value="ECO:0007669"/>
    <property type="project" value="TreeGrafter"/>
</dbReference>
<feature type="compositionally biased region" description="Low complexity" evidence="20">
    <location>
        <begin position="78"/>
        <end position="88"/>
    </location>
</feature>
<evidence type="ECO:0000256" key="16">
    <source>
        <dbReference type="ARBA" id="ARBA00037649"/>
    </source>
</evidence>
<evidence type="ECO:0000256" key="21">
    <source>
        <dbReference type="SAM" id="Phobius"/>
    </source>
</evidence>
<dbReference type="InterPro" id="IPR050732">
    <property type="entry name" value="Beta-glucan_modifiers"/>
</dbReference>
<feature type="region of interest" description="Disordered" evidence="20">
    <location>
        <begin position="55"/>
        <end position="99"/>
    </location>
</feature>
<evidence type="ECO:0000256" key="19">
    <source>
        <dbReference type="RuleBase" id="RU004335"/>
    </source>
</evidence>
<evidence type="ECO:0000256" key="4">
    <source>
        <dbReference type="ARBA" id="ARBA00008773"/>
    </source>
</evidence>
<evidence type="ECO:0000256" key="15">
    <source>
        <dbReference type="ARBA" id="ARBA00023326"/>
    </source>
</evidence>
<evidence type="ECO:0000256" key="5">
    <source>
        <dbReference type="ARBA" id="ARBA00012780"/>
    </source>
</evidence>
<dbReference type="EC" id="3.2.1.39" evidence="5"/>
<dbReference type="GO" id="GO:0071555">
    <property type="term" value="P:cell wall organization"/>
    <property type="evidence" value="ECO:0007669"/>
    <property type="project" value="UniProtKB-KW"/>
</dbReference>
<dbReference type="InterPro" id="IPR000490">
    <property type="entry name" value="Glyco_hydro_17"/>
</dbReference>
<gene>
    <name evidence="22" type="ORF">D9611_002585</name>
</gene>
<keyword evidence="9" id="KW-0732">Signal</keyword>
<comment type="caution">
    <text evidence="22">The sequence shown here is derived from an EMBL/GenBank/DDBJ whole genome shotgun (WGS) entry which is preliminary data.</text>
</comment>
<comment type="similarity">
    <text evidence="4 19">Belongs to the glycosyl hydrolase 17 family.</text>
</comment>
<dbReference type="EMBL" id="JAACJK010000109">
    <property type="protein sequence ID" value="KAF5333553.1"/>
    <property type="molecule type" value="Genomic_DNA"/>
</dbReference>
<comment type="catalytic activity">
    <reaction evidence="1">
        <text>Hydrolysis of (1-&gt;3)-beta-D-glucosidic linkages in (1-&gt;3)-beta-D-glucans.</text>
        <dbReference type="EC" id="3.2.1.39"/>
    </reaction>
</comment>
<dbReference type="AlphaFoldDB" id="A0A8H5FEI7"/>
<evidence type="ECO:0000256" key="13">
    <source>
        <dbReference type="ARBA" id="ARBA00023277"/>
    </source>
</evidence>
<evidence type="ECO:0000256" key="9">
    <source>
        <dbReference type="ARBA" id="ARBA00022729"/>
    </source>
</evidence>
<dbReference type="PANTHER" id="PTHR16631">
    <property type="entry name" value="GLUCAN 1,3-BETA-GLUCOSIDASE"/>
    <property type="match status" value="1"/>
</dbReference>
<keyword evidence="12" id="KW-0325">Glycoprotein</keyword>
<keyword evidence="6" id="KW-1003">Cell membrane</keyword>
<evidence type="ECO:0000256" key="1">
    <source>
        <dbReference type="ARBA" id="ARBA00000382"/>
    </source>
</evidence>
<organism evidence="22 23">
    <name type="scientific">Ephemerocybe angulata</name>
    <dbReference type="NCBI Taxonomy" id="980116"/>
    <lineage>
        <taxon>Eukaryota</taxon>
        <taxon>Fungi</taxon>
        <taxon>Dikarya</taxon>
        <taxon>Basidiomycota</taxon>
        <taxon>Agaricomycotina</taxon>
        <taxon>Agaricomycetes</taxon>
        <taxon>Agaricomycetidae</taxon>
        <taxon>Agaricales</taxon>
        <taxon>Agaricineae</taxon>
        <taxon>Psathyrellaceae</taxon>
        <taxon>Ephemerocybe</taxon>
    </lineage>
</organism>
<evidence type="ECO:0000256" key="18">
    <source>
        <dbReference type="ARBA" id="ARBA00043078"/>
    </source>
</evidence>
<keyword evidence="11 21" id="KW-0472">Membrane</keyword>
<feature type="compositionally biased region" description="Low complexity" evidence="20">
    <location>
        <begin position="55"/>
        <end position="71"/>
    </location>
</feature>
<evidence type="ECO:0000256" key="7">
    <source>
        <dbReference type="ARBA" id="ARBA00022512"/>
    </source>
</evidence>
<keyword evidence="21" id="KW-1133">Transmembrane helix</keyword>
<reference evidence="22 23" key="1">
    <citation type="journal article" date="2020" name="ISME J.">
        <title>Uncovering the hidden diversity of litter-decomposition mechanisms in mushroom-forming fungi.</title>
        <authorList>
            <person name="Floudas D."/>
            <person name="Bentzer J."/>
            <person name="Ahren D."/>
            <person name="Johansson T."/>
            <person name="Persson P."/>
            <person name="Tunlid A."/>
        </authorList>
    </citation>
    <scope>NUCLEOTIDE SEQUENCE [LARGE SCALE GENOMIC DNA]</scope>
    <source>
        <strain evidence="22 23">CBS 175.51</strain>
    </source>
</reference>
<evidence type="ECO:0000256" key="17">
    <source>
        <dbReference type="ARBA" id="ARBA00042373"/>
    </source>
</evidence>
<evidence type="ECO:0000256" key="14">
    <source>
        <dbReference type="ARBA" id="ARBA00023316"/>
    </source>
</evidence>
<evidence type="ECO:0000256" key="11">
    <source>
        <dbReference type="ARBA" id="ARBA00023136"/>
    </source>
</evidence>
<dbReference type="GO" id="GO:0009986">
    <property type="term" value="C:cell surface"/>
    <property type="evidence" value="ECO:0007669"/>
    <property type="project" value="TreeGrafter"/>
</dbReference>
<dbReference type="SUPFAM" id="SSF51445">
    <property type="entry name" value="(Trans)glycosidases"/>
    <property type="match status" value="1"/>
</dbReference>
<keyword evidence="23" id="KW-1185">Reference proteome</keyword>
<keyword evidence="8" id="KW-0964">Secreted</keyword>
<dbReference type="GO" id="GO:0005886">
    <property type="term" value="C:plasma membrane"/>
    <property type="evidence" value="ECO:0007669"/>
    <property type="project" value="UniProtKB-SubCell"/>
</dbReference>
<dbReference type="Gene3D" id="3.20.20.80">
    <property type="entry name" value="Glycosidases"/>
    <property type="match status" value="2"/>
</dbReference>
<evidence type="ECO:0000256" key="20">
    <source>
        <dbReference type="SAM" id="MobiDB-lite"/>
    </source>
</evidence>
<keyword evidence="15" id="KW-0624">Polysaccharide degradation</keyword>
<evidence type="ECO:0000256" key="12">
    <source>
        <dbReference type="ARBA" id="ARBA00023180"/>
    </source>
</evidence>
<sequence length="409" mass="44103">MSNYGSNYQNIGMSQAMDAGKARSRKSKFIIIGSVVGLLVLAAIGIAVGVTVSNNNKKNASTSGSSSSSSSGSGGNSNTGSTTGGTKSDPNDPSNFTKDPNLHQAFYGMAYTPEGALIEFGCTNTLESVIQDIQLMSQLTKRVRLYGADCNQTAQVLEAITRTNVDMEVFVGIYNVADDNHAAYQRQRDLIKDAISTYGTKHIGGITVGNEFMLNYVTDKAISDVNSADAQVGADILIADIKDAKQMVQDLKLDKAIPVGNSDAGSYFPTTVMEAMDYGLSNVHAWFAHTTATAAAPWVFNFFQETNVSPAALLANKPQMYIAETGWPTKSSDAKNANNGGSDASVPNLQIFLDDFVCKANQDGVRYFFFEMFDEEWKDVKFGGVEGWWGLFNKDRTLKDVKIPTCTSP</sequence>
<keyword evidence="7" id="KW-0134">Cell wall</keyword>
<name>A0A8H5FEI7_9AGAR</name>
<evidence type="ECO:0000256" key="3">
    <source>
        <dbReference type="ARBA" id="ARBA00004401"/>
    </source>
</evidence>
<keyword evidence="10" id="KW-0378">Hydrolase</keyword>
<keyword evidence="13" id="KW-0119">Carbohydrate metabolism</keyword>
<evidence type="ECO:0000256" key="2">
    <source>
        <dbReference type="ARBA" id="ARBA00004191"/>
    </source>
</evidence>
<dbReference type="GO" id="GO:0042973">
    <property type="term" value="F:glucan endo-1,3-beta-D-glucosidase activity"/>
    <property type="evidence" value="ECO:0007669"/>
    <property type="project" value="UniProtKB-EC"/>
</dbReference>
<comment type="function">
    <text evidence="16">Glucanases play a role in cell expansion during growth, in cell-cell fusion during mating, and in spore release during sporulation. This enzyme may be involved in beta-glucan degradation. Active on laminarin and lichenan.</text>
</comment>
<evidence type="ECO:0000256" key="8">
    <source>
        <dbReference type="ARBA" id="ARBA00022525"/>
    </source>
</evidence>
<protein>
    <recommendedName>
        <fullName evidence="5">glucan endo-1,3-beta-D-glucosidase</fullName>
        <ecNumber evidence="5">3.2.1.39</ecNumber>
    </recommendedName>
    <alternativeName>
        <fullName evidence="18">Endo-1,3-beta-glucanase btgC</fullName>
    </alternativeName>
    <alternativeName>
        <fullName evidence="17">Laminarinase btgC</fullName>
    </alternativeName>
</protein>
<dbReference type="GO" id="GO:0005576">
    <property type="term" value="C:extracellular region"/>
    <property type="evidence" value="ECO:0007669"/>
    <property type="project" value="TreeGrafter"/>
</dbReference>
<dbReference type="GO" id="GO:0000272">
    <property type="term" value="P:polysaccharide catabolic process"/>
    <property type="evidence" value="ECO:0007669"/>
    <property type="project" value="UniProtKB-KW"/>
</dbReference>
<evidence type="ECO:0000313" key="23">
    <source>
        <dbReference type="Proteomes" id="UP000541558"/>
    </source>
</evidence>
<evidence type="ECO:0000256" key="6">
    <source>
        <dbReference type="ARBA" id="ARBA00022475"/>
    </source>
</evidence>
<dbReference type="InterPro" id="IPR017853">
    <property type="entry name" value="GH"/>
</dbReference>
<dbReference type="Pfam" id="PF00332">
    <property type="entry name" value="Glyco_hydro_17"/>
    <property type="match status" value="1"/>
</dbReference>
<accession>A0A8H5FEI7</accession>
<comment type="subcellular location">
    <subcellularLocation>
        <location evidence="3">Cell membrane</location>
        <topology evidence="3">Single-pass type II membrane protein</topology>
    </subcellularLocation>
    <subcellularLocation>
        <location evidence="2">Secreted</location>
        <location evidence="2">Cell wall</location>
    </subcellularLocation>
</comment>
<evidence type="ECO:0000313" key="22">
    <source>
        <dbReference type="EMBL" id="KAF5333553.1"/>
    </source>
</evidence>
<evidence type="ECO:0000256" key="10">
    <source>
        <dbReference type="ARBA" id="ARBA00022801"/>
    </source>
</evidence>
<keyword evidence="14" id="KW-0961">Cell wall biogenesis/degradation</keyword>
<proteinExistence type="inferred from homology"/>
<dbReference type="Proteomes" id="UP000541558">
    <property type="component" value="Unassembled WGS sequence"/>
</dbReference>